<keyword evidence="3" id="KW-0808">Transferase</keyword>
<dbReference type="EMBL" id="JAEFCI010005808">
    <property type="protein sequence ID" value="KAG5460081.1"/>
    <property type="molecule type" value="Genomic_DNA"/>
</dbReference>
<comment type="similarity">
    <text evidence="1">Belongs to the methyltransferase superfamily.</text>
</comment>
<dbReference type="InterPro" id="IPR038491">
    <property type="entry name" value="Velvet_dom_sf"/>
</dbReference>
<dbReference type="PROSITE" id="PS51821">
    <property type="entry name" value="VELVET"/>
    <property type="match status" value="1"/>
</dbReference>
<keyword evidence="2" id="KW-0489">Methyltransferase</keyword>
<dbReference type="GO" id="GO:0008757">
    <property type="term" value="F:S-adenosylmethionine-dependent methyltransferase activity"/>
    <property type="evidence" value="ECO:0007669"/>
    <property type="project" value="InterPro"/>
</dbReference>
<dbReference type="PANTHER" id="PTHR44942">
    <property type="entry name" value="METHYLTRANSF_11 DOMAIN-CONTAINING PROTEIN"/>
    <property type="match status" value="1"/>
</dbReference>
<dbReference type="InterPro" id="IPR037525">
    <property type="entry name" value="Velvet_dom"/>
</dbReference>
<dbReference type="PANTHER" id="PTHR44942:SF4">
    <property type="entry name" value="METHYLTRANSFERASE TYPE 11 DOMAIN-CONTAINING PROTEIN"/>
    <property type="match status" value="1"/>
</dbReference>
<dbReference type="Proteomes" id="UP000673691">
    <property type="component" value="Unassembled WGS sequence"/>
</dbReference>
<evidence type="ECO:0000256" key="3">
    <source>
        <dbReference type="ARBA" id="ARBA00022679"/>
    </source>
</evidence>
<evidence type="ECO:0000313" key="6">
    <source>
        <dbReference type="EMBL" id="KAG5460081.1"/>
    </source>
</evidence>
<evidence type="ECO:0000259" key="5">
    <source>
        <dbReference type="PROSITE" id="PS51821"/>
    </source>
</evidence>
<dbReference type="Gene3D" id="2.60.40.3960">
    <property type="entry name" value="Velvet domain"/>
    <property type="match status" value="1"/>
</dbReference>
<dbReference type="GO" id="GO:0032259">
    <property type="term" value="P:methylation"/>
    <property type="evidence" value="ECO:0007669"/>
    <property type="project" value="UniProtKB-KW"/>
</dbReference>
<dbReference type="Pfam" id="PF08241">
    <property type="entry name" value="Methyltransf_11"/>
    <property type="match status" value="1"/>
</dbReference>
<evidence type="ECO:0000256" key="1">
    <source>
        <dbReference type="ARBA" id="ARBA00008361"/>
    </source>
</evidence>
<dbReference type="SUPFAM" id="SSF53335">
    <property type="entry name" value="S-adenosyl-L-methionine-dependent methyltransferases"/>
    <property type="match status" value="1"/>
</dbReference>
<dbReference type="OrthoDB" id="10027013at2759"/>
<feature type="region of interest" description="Disordered" evidence="4">
    <location>
        <begin position="359"/>
        <end position="411"/>
    </location>
</feature>
<feature type="compositionally biased region" description="Pro residues" evidence="4">
    <location>
        <begin position="394"/>
        <end position="404"/>
    </location>
</feature>
<sequence>RRPRDRGRQQNPSRLTSALAFRSVAAALLLPNDMAEFSSDSYDSAAYNDFRPVYPDDLYSLVARFRGGKEVFLAADVGSGTGQVARALRDGKGGIGEPHLGRGYCWSLACHEVCASWRNFELSLSRSVAVRKVLAFDASEKMLQVARETEIRRPDRHLTPDVEYRVCKAEKLCLPSESVDLVTVAQAAHWFDMGLLLQLAHDSNHLAPYWVSKTMQEEPGQTLAHELYVDDSFIPPPDLFGRSERYVQPGDGHSSTSHEAPLVSSSMPLSQFTRYVKTWSAYHKWKREHPDAQSDIVDECTNKMRACFEAAHDEAEKFAGSIFLSPERTFDPVVKIVRLAGFTLFDRCPPTAPTCVNCDTSQEPAGEKRGGVPRRRATRPRDPILLFQTRTPGPAAPPLPPLPATRPRAKPSAPETFYRRSFTAPIDLSSFAFCVPGAPREGRRYELRVIQQPLRARMCGFGDKVGSPFTSFPRITADVPWVHVLLPALARGRGKMGGARWARRCLGWLSIDTTPAFPQGRKSNSEVSFYVLKCDLYSADGTADRNLVVHPSVTVAARVAARQLEAAAAVADLEKSGADPSAVAAAAAEASLPHAVLKHRMPTARAATGAVIRNLIGCLMASATKLTRLPAARATAAAETGDAGPIMGIYFVLQDLSVRTEGNFRFKFSFIDLRRCVSLSCVCWPEIPPV</sequence>
<proteinExistence type="inferred from homology"/>
<evidence type="ECO:0000256" key="2">
    <source>
        <dbReference type="ARBA" id="ARBA00022603"/>
    </source>
</evidence>
<comment type="caution">
    <text evidence="6">The sequence shown here is derived from an EMBL/GenBank/DDBJ whole genome shotgun (WGS) entry which is preliminary data.</text>
</comment>
<dbReference type="Gene3D" id="3.40.50.150">
    <property type="entry name" value="Vaccinia Virus protein VP39"/>
    <property type="match status" value="1"/>
</dbReference>
<dbReference type="InterPro" id="IPR029063">
    <property type="entry name" value="SAM-dependent_MTases_sf"/>
</dbReference>
<dbReference type="Pfam" id="PF11754">
    <property type="entry name" value="Velvet"/>
    <property type="match status" value="2"/>
</dbReference>
<name>A0A8H7ZV94_9FUNG</name>
<dbReference type="InterPro" id="IPR051052">
    <property type="entry name" value="Diverse_substrate_MTase"/>
</dbReference>
<dbReference type="InterPro" id="IPR013216">
    <property type="entry name" value="Methyltransf_11"/>
</dbReference>
<keyword evidence="7" id="KW-1185">Reference proteome</keyword>
<accession>A0A8H7ZV94</accession>
<reference evidence="6 7" key="1">
    <citation type="journal article" name="Sci. Rep.">
        <title>Genome-scale phylogenetic analyses confirm Olpidium as the closest living zoosporic fungus to the non-flagellated, terrestrial fungi.</title>
        <authorList>
            <person name="Chang Y."/>
            <person name="Rochon D."/>
            <person name="Sekimoto S."/>
            <person name="Wang Y."/>
            <person name="Chovatia M."/>
            <person name="Sandor L."/>
            <person name="Salamov A."/>
            <person name="Grigoriev I.V."/>
            <person name="Stajich J.E."/>
            <person name="Spatafora J.W."/>
        </authorList>
    </citation>
    <scope>NUCLEOTIDE SEQUENCE [LARGE SCALE GENOMIC DNA]</scope>
    <source>
        <strain evidence="6">S191</strain>
    </source>
</reference>
<evidence type="ECO:0000256" key="4">
    <source>
        <dbReference type="SAM" id="MobiDB-lite"/>
    </source>
</evidence>
<protein>
    <recommendedName>
        <fullName evidence="5">Velvet domain-containing protein</fullName>
    </recommendedName>
</protein>
<dbReference type="AlphaFoldDB" id="A0A8H7ZV94"/>
<feature type="domain" description="Velvet" evidence="5">
    <location>
        <begin position="439"/>
        <end position="690"/>
    </location>
</feature>
<gene>
    <name evidence="6" type="ORF">BJ554DRAFT_7915</name>
</gene>
<evidence type="ECO:0000313" key="7">
    <source>
        <dbReference type="Proteomes" id="UP000673691"/>
    </source>
</evidence>
<feature type="non-terminal residue" evidence="6">
    <location>
        <position position="1"/>
    </location>
</feature>
<organism evidence="6 7">
    <name type="scientific">Olpidium bornovanus</name>
    <dbReference type="NCBI Taxonomy" id="278681"/>
    <lineage>
        <taxon>Eukaryota</taxon>
        <taxon>Fungi</taxon>
        <taxon>Fungi incertae sedis</taxon>
        <taxon>Olpidiomycota</taxon>
        <taxon>Olpidiomycotina</taxon>
        <taxon>Olpidiomycetes</taxon>
        <taxon>Olpidiales</taxon>
        <taxon>Olpidiaceae</taxon>
        <taxon>Olpidium</taxon>
    </lineage>
</organism>